<dbReference type="PIRSF" id="PIRSF018747">
    <property type="entry name" value="UCP018747"/>
    <property type="match status" value="1"/>
</dbReference>
<proteinExistence type="predicted"/>
<dbReference type="Gene3D" id="1.20.58.290">
    <property type="entry name" value="Hypothetical membrane protein ta0354_69_121"/>
    <property type="match status" value="1"/>
</dbReference>
<dbReference type="Pfam" id="PF04289">
    <property type="entry name" value="DUF447_N"/>
    <property type="match status" value="1"/>
</dbReference>
<dbReference type="SUPFAM" id="SSF50475">
    <property type="entry name" value="FMN-binding split barrel"/>
    <property type="match status" value="1"/>
</dbReference>
<dbReference type="Proteomes" id="UP000000345">
    <property type="component" value="Chromosome"/>
</dbReference>
<gene>
    <name evidence="3" type="ordered locus">MTBMA_c12600</name>
</gene>
<sequence>MNRKNEDDGVSEGTGYTQESTLTALDMVPGQLYETMVVTWDESMRGNAAPIGVLCTGERSVTLYLYPGTHTLENILRNRKFTVNVTLDPLIFTEATLGELGDEMFSSHRGYLHLQGADAFFTAEVDSVKKVVRTDRYGETEIHIVNARTPEIFRGEDFRIVLNRGIYAVIESLINYTRAGFMDPQDLMNRIREMNRVARKVGGPREREAMKRIIRELESKGFK</sequence>
<dbReference type="Pfam" id="PF20766">
    <property type="entry name" value="DUF447_C"/>
    <property type="match status" value="1"/>
</dbReference>
<dbReference type="Gene3D" id="2.30.110.10">
    <property type="entry name" value="Electron Transport, Fmn-binding Protein, Chain A"/>
    <property type="match status" value="1"/>
</dbReference>
<evidence type="ECO:0008006" key="5">
    <source>
        <dbReference type="Google" id="ProtNLM"/>
    </source>
</evidence>
<evidence type="ECO:0000259" key="2">
    <source>
        <dbReference type="Pfam" id="PF20766"/>
    </source>
</evidence>
<evidence type="ECO:0000259" key="1">
    <source>
        <dbReference type="Pfam" id="PF04289"/>
    </source>
</evidence>
<name>D9PXA0_METTM</name>
<evidence type="ECO:0000313" key="3">
    <source>
        <dbReference type="EMBL" id="ADL58848.1"/>
    </source>
</evidence>
<dbReference type="InterPro" id="IPR007386">
    <property type="entry name" value="DUF447_N"/>
</dbReference>
<keyword evidence="4" id="KW-1185">Reference proteome</keyword>
<dbReference type="GeneID" id="77400032"/>
<accession>D9PXA0</accession>
<reference evidence="3 4" key="2">
    <citation type="journal article" date="2010" name="J. Bacteriol.">
        <title>Complete genome sequence of Methanothermobacter marburgensis, a methanoarchaeon model organism.</title>
        <authorList>
            <person name="Liesegang H."/>
            <person name="Kaster A.K."/>
            <person name="Wiezer A."/>
            <person name="Goenrich M."/>
            <person name="Wollherr A."/>
            <person name="Seedorf H."/>
            <person name="Gottschalk G."/>
            <person name="Thauer R.K."/>
        </authorList>
    </citation>
    <scope>NUCLEOTIDE SEQUENCE [LARGE SCALE GENOMIC DNA]</scope>
    <source>
        <strain evidence="4">ATCC BAA-927 / DSM 2133 / JCM 14651 / NBRC 100331 / OCM 82 / Marburg</strain>
    </source>
</reference>
<dbReference type="STRING" id="79929.MTBMA_c12600"/>
<dbReference type="InterPro" id="IPR049288">
    <property type="entry name" value="DUF447_C"/>
</dbReference>
<dbReference type="HOGENOM" id="CLU_110565_0_0_2"/>
<protein>
    <recommendedName>
        <fullName evidence="5">DUF447 family protein</fullName>
    </recommendedName>
</protein>
<dbReference type="InterPro" id="IPR012349">
    <property type="entry name" value="Split_barrel_FMN-bd"/>
</dbReference>
<reference key="1">
    <citation type="submission" date="2009-08" db="EMBL/GenBank/DDBJ databases">
        <title>The genome sequence of Methanothermobacter marburgensis.</title>
        <authorList>
            <person name="Kaster A."/>
            <person name="Seedorf H."/>
            <person name="Goenrich M."/>
            <person name="Wiezer A."/>
            <person name="Liesegang H."/>
            <person name="Thauer R."/>
            <person name="Gottschalk G."/>
        </authorList>
    </citation>
    <scope>NUCLEOTIDE SEQUENCE</scope>
    <source>
        <strain>Marburg</strain>
    </source>
</reference>
<dbReference type="GeneID" id="9704968"/>
<dbReference type="EMBL" id="CP001710">
    <property type="protein sequence ID" value="ADL58848.1"/>
    <property type="molecule type" value="Genomic_DNA"/>
</dbReference>
<evidence type="ECO:0000313" key="4">
    <source>
        <dbReference type="Proteomes" id="UP000000345"/>
    </source>
</evidence>
<dbReference type="PaxDb" id="79929-MTBMA_c12600"/>
<organism evidence="3 4">
    <name type="scientific">Methanothermobacter marburgensis (strain ATCC BAA-927 / DSM 2133 / JCM 14651 / NBRC 100331 / OCM 82 / Marburg)</name>
    <name type="common">Methanobacterium thermoautotrophicum</name>
    <dbReference type="NCBI Taxonomy" id="79929"/>
    <lineage>
        <taxon>Archaea</taxon>
        <taxon>Methanobacteriati</taxon>
        <taxon>Methanobacteriota</taxon>
        <taxon>Methanomada group</taxon>
        <taxon>Methanobacteria</taxon>
        <taxon>Methanobacteriales</taxon>
        <taxon>Methanobacteriaceae</taxon>
        <taxon>Methanothermobacter</taxon>
    </lineage>
</organism>
<dbReference type="InterPro" id="IPR016733">
    <property type="entry name" value="UCP018747"/>
</dbReference>
<feature type="domain" description="DUF447" evidence="1">
    <location>
        <begin position="33"/>
        <end position="146"/>
    </location>
</feature>
<dbReference type="RefSeq" id="WP_013296070.1">
    <property type="nucleotide sequence ID" value="NC_014408.1"/>
</dbReference>
<feature type="domain" description="DUF447" evidence="2">
    <location>
        <begin position="163"/>
        <end position="214"/>
    </location>
</feature>
<dbReference type="KEGG" id="mmg:MTBMA_c12600"/>
<dbReference type="AlphaFoldDB" id="D9PXA0"/>